<dbReference type="Proteomes" id="UP000540412">
    <property type="component" value="Unassembled WGS sequence"/>
</dbReference>
<feature type="transmembrane region" description="Helical" evidence="1">
    <location>
        <begin position="12"/>
        <end position="35"/>
    </location>
</feature>
<keyword evidence="1" id="KW-0812">Transmembrane</keyword>
<sequence length="80" mass="9194">MMWYGNGMSGWGYGLMVTNMIIFWVVVITAIVVLVRYLGAASPHRDGPGPRRVLASRYARGEIDEDEYRRRLRTLEDTDD</sequence>
<proteinExistence type="predicted"/>
<gene>
    <name evidence="3" type="ORF">BJY24_005628</name>
</gene>
<name>A0A7W9PIG7_9NOCA</name>
<keyword evidence="1" id="KW-0472">Membrane</keyword>
<dbReference type="Pfam" id="PF09851">
    <property type="entry name" value="SHOCT"/>
    <property type="match status" value="1"/>
</dbReference>
<feature type="domain" description="SHOCT" evidence="2">
    <location>
        <begin position="52"/>
        <end position="75"/>
    </location>
</feature>
<evidence type="ECO:0000313" key="4">
    <source>
        <dbReference type="Proteomes" id="UP000540412"/>
    </source>
</evidence>
<keyword evidence="1" id="KW-1133">Transmembrane helix</keyword>
<evidence type="ECO:0000313" key="3">
    <source>
        <dbReference type="EMBL" id="MBB5916716.1"/>
    </source>
</evidence>
<dbReference type="EMBL" id="JACHIT010000002">
    <property type="protein sequence ID" value="MBB5916716.1"/>
    <property type="molecule type" value="Genomic_DNA"/>
</dbReference>
<comment type="caution">
    <text evidence="3">The sequence shown here is derived from an EMBL/GenBank/DDBJ whole genome shotgun (WGS) entry which is preliminary data.</text>
</comment>
<dbReference type="InterPro" id="IPR018649">
    <property type="entry name" value="SHOCT"/>
</dbReference>
<organism evidence="3 4">
    <name type="scientific">Nocardia transvalensis</name>
    <dbReference type="NCBI Taxonomy" id="37333"/>
    <lineage>
        <taxon>Bacteria</taxon>
        <taxon>Bacillati</taxon>
        <taxon>Actinomycetota</taxon>
        <taxon>Actinomycetes</taxon>
        <taxon>Mycobacteriales</taxon>
        <taxon>Nocardiaceae</taxon>
        <taxon>Nocardia</taxon>
    </lineage>
</organism>
<accession>A0A7W9PIG7</accession>
<evidence type="ECO:0000259" key="2">
    <source>
        <dbReference type="Pfam" id="PF09851"/>
    </source>
</evidence>
<protein>
    <submittedName>
        <fullName evidence="3">Putative membrane protein</fullName>
    </submittedName>
</protein>
<evidence type="ECO:0000256" key="1">
    <source>
        <dbReference type="SAM" id="Phobius"/>
    </source>
</evidence>
<dbReference type="RefSeq" id="WP_040754133.1">
    <property type="nucleotide sequence ID" value="NZ_JACHIT010000002.1"/>
</dbReference>
<dbReference type="AlphaFoldDB" id="A0A7W9PIG7"/>
<reference evidence="3 4" key="1">
    <citation type="submission" date="2020-08" db="EMBL/GenBank/DDBJ databases">
        <title>Sequencing the genomes of 1000 actinobacteria strains.</title>
        <authorList>
            <person name="Klenk H.-P."/>
        </authorList>
    </citation>
    <scope>NUCLEOTIDE SEQUENCE [LARGE SCALE GENOMIC DNA]</scope>
    <source>
        <strain evidence="3 4">DSM 43582</strain>
    </source>
</reference>
<keyword evidence="4" id="KW-1185">Reference proteome</keyword>